<gene>
    <name evidence="2" type="ORF">CC1G_06282</name>
</gene>
<dbReference type="HOGENOM" id="CLU_063486_0_0_1"/>
<dbReference type="InParanoid" id="A8NTC8"/>
<dbReference type="EMBL" id="AACS02000004">
    <property type="protein sequence ID" value="EAU85569.2"/>
    <property type="molecule type" value="Genomic_DNA"/>
</dbReference>
<dbReference type="RefSeq" id="XP_001836197.2">
    <property type="nucleotide sequence ID" value="XM_001836145.2"/>
</dbReference>
<dbReference type="SUPFAM" id="SSF48403">
    <property type="entry name" value="Ankyrin repeat"/>
    <property type="match status" value="1"/>
</dbReference>
<protein>
    <submittedName>
        <fullName evidence="2">Uncharacterized protein</fullName>
    </submittedName>
</protein>
<dbReference type="Gene3D" id="1.25.40.20">
    <property type="entry name" value="Ankyrin repeat-containing domain"/>
    <property type="match status" value="1"/>
</dbReference>
<dbReference type="InterPro" id="IPR036770">
    <property type="entry name" value="Ankyrin_rpt-contain_sf"/>
</dbReference>
<dbReference type="GeneID" id="6012737"/>
<dbReference type="KEGG" id="cci:CC1G_06282"/>
<accession>A8NTC8</accession>
<evidence type="ECO:0000313" key="3">
    <source>
        <dbReference type="Proteomes" id="UP000001861"/>
    </source>
</evidence>
<sequence length="263" mass="29987">MCNREVFQAFHGLVVRRRRNRTAPGLPSKTEEIRKPIKDPPMKEERETKSPMKRIARVYYDLPRRLFSNLVLPSSIRTWRNTDPPLPFLRYLFSFSNPAETNSDNNCIEHDEANPLLVPNVNANQGYALTKAVHAQFIPLVRFLLEHGAESDTKDGIAVMVAIRQKNLKLVKMLIEREDNAGYSDINSTAPSTPKSSLGQVTGTKKMNTKQKGSAKRRRLEDRMKPDSRMLKAAVQCKAKDIVEYLCHEKGVVPDIQTLQLMM</sequence>
<dbReference type="eggNOG" id="ENOG502S7RX">
    <property type="taxonomic scope" value="Eukaryota"/>
</dbReference>
<dbReference type="Proteomes" id="UP000001861">
    <property type="component" value="Unassembled WGS sequence"/>
</dbReference>
<dbReference type="AlphaFoldDB" id="A8NTC8"/>
<dbReference type="Pfam" id="PF12796">
    <property type="entry name" value="Ank_2"/>
    <property type="match status" value="1"/>
</dbReference>
<comment type="caution">
    <text evidence="2">The sequence shown here is derived from an EMBL/GenBank/DDBJ whole genome shotgun (WGS) entry which is preliminary data.</text>
</comment>
<feature type="compositionally biased region" description="Basic and acidic residues" evidence="1">
    <location>
        <begin position="29"/>
        <end position="50"/>
    </location>
</feature>
<evidence type="ECO:0000313" key="2">
    <source>
        <dbReference type="EMBL" id="EAU85569.2"/>
    </source>
</evidence>
<proteinExistence type="predicted"/>
<keyword evidence="3" id="KW-1185">Reference proteome</keyword>
<dbReference type="InterPro" id="IPR002110">
    <property type="entry name" value="Ankyrin_rpt"/>
</dbReference>
<feature type="region of interest" description="Disordered" evidence="1">
    <location>
        <begin position="20"/>
        <end position="50"/>
    </location>
</feature>
<organism evidence="2 3">
    <name type="scientific">Coprinopsis cinerea (strain Okayama-7 / 130 / ATCC MYA-4618 / FGSC 9003)</name>
    <name type="common">Inky cap fungus</name>
    <name type="synonym">Hormographiella aspergillata</name>
    <dbReference type="NCBI Taxonomy" id="240176"/>
    <lineage>
        <taxon>Eukaryota</taxon>
        <taxon>Fungi</taxon>
        <taxon>Dikarya</taxon>
        <taxon>Basidiomycota</taxon>
        <taxon>Agaricomycotina</taxon>
        <taxon>Agaricomycetes</taxon>
        <taxon>Agaricomycetidae</taxon>
        <taxon>Agaricales</taxon>
        <taxon>Agaricineae</taxon>
        <taxon>Psathyrellaceae</taxon>
        <taxon>Coprinopsis</taxon>
    </lineage>
</organism>
<reference evidence="2 3" key="1">
    <citation type="journal article" date="2010" name="Proc. Natl. Acad. Sci. U.S.A.">
        <title>Insights into evolution of multicellular fungi from the assembled chromosomes of the mushroom Coprinopsis cinerea (Coprinus cinereus).</title>
        <authorList>
            <person name="Stajich J.E."/>
            <person name="Wilke S.K."/>
            <person name="Ahren D."/>
            <person name="Au C.H."/>
            <person name="Birren B.W."/>
            <person name="Borodovsky M."/>
            <person name="Burns C."/>
            <person name="Canback B."/>
            <person name="Casselton L.A."/>
            <person name="Cheng C.K."/>
            <person name="Deng J."/>
            <person name="Dietrich F.S."/>
            <person name="Fargo D.C."/>
            <person name="Farman M.L."/>
            <person name="Gathman A.C."/>
            <person name="Goldberg J."/>
            <person name="Guigo R."/>
            <person name="Hoegger P.J."/>
            <person name="Hooker J.B."/>
            <person name="Huggins A."/>
            <person name="James T.Y."/>
            <person name="Kamada T."/>
            <person name="Kilaru S."/>
            <person name="Kodira C."/>
            <person name="Kues U."/>
            <person name="Kupfer D."/>
            <person name="Kwan H.S."/>
            <person name="Lomsadze A."/>
            <person name="Li W."/>
            <person name="Lilly W.W."/>
            <person name="Ma L.J."/>
            <person name="Mackey A.J."/>
            <person name="Manning G."/>
            <person name="Martin F."/>
            <person name="Muraguchi H."/>
            <person name="Natvig D.O."/>
            <person name="Palmerini H."/>
            <person name="Ramesh M.A."/>
            <person name="Rehmeyer C.J."/>
            <person name="Roe B.A."/>
            <person name="Shenoy N."/>
            <person name="Stanke M."/>
            <person name="Ter-Hovhannisyan V."/>
            <person name="Tunlid A."/>
            <person name="Velagapudi R."/>
            <person name="Vision T.J."/>
            <person name="Zeng Q."/>
            <person name="Zolan M.E."/>
            <person name="Pukkila P.J."/>
        </authorList>
    </citation>
    <scope>NUCLEOTIDE SEQUENCE [LARGE SCALE GENOMIC DNA]</scope>
    <source>
        <strain evidence="3">Okayama-7 / 130 / ATCC MYA-4618 / FGSC 9003</strain>
    </source>
</reference>
<name>A8NTC8_COPC7</name>
<feature type="compositionally biased region" description="Basic residues" evidence="1">
    <location>
        <begin position="207"/>
        <end position="218"/>
    </location>
</feature>
<evidence type="ECO:0000256" key="1">
    <source>
        <dbReference type="SAM" id="MobiDB-lite"/>
    </source>
</evidence>
<dbReference type="VEuPathDB" id="FungiDB:CC1G_06282"/>
<feature type="compositionally biased region" description="Polar residues" evidence="1">
    <location>
        <begin position="185"/>
        <end position="206"/>
    </location>
</feature>
<feature type="region of interest" description="Disordered" evidence="1">
    <location>
        <begin position="185"/>
        <end position="225"/>
    </location>
</feature>
<dbReference type="OMA" id="EYLCHEK"/>
<dbReference type="OrthoDB" id="539213at2759"/>